<sequence length="189" mass="21475">MHRGLHAVPGGGRRRHHTDHPAKVRLMKPEKNHSQTSVGASIYISPIDHITGDVAGLLANFLDALLVRFYPRRICQKVNVVVTELVTNVLQHGTERESEVRLDLSIDPDRLLIKVSNRVTPEEYRTVKAVFDEIFAAEDPRELFARTVRERRNDRRRGGLGLIRLTAENKFHLSTQYVDGILVVQATFP</sequence>
<dbReference type="InterPro" id="IPR003594">
    <property type="entry name" value="HATPase_dom"/>
</dbReference>
<evidence type="ECO:0000313" key="4">
    <source>
        <dbReference type="Proteomes" id="UP000002139"/>
    </source>
</evidence>
<evidence type="ECO:0000259" key="2">
    <source>
        <dbReference type="Pfam" id="PF13581"/>
    </source>
</evidence>
<feature type="compositionally biased region" description="Basic and acidic residues" evidence="1">
    <location>
        <begin position="19"/>
        <end position="33"/>
    </location>
</feature>
<accession>A9FJB3</accession>
<dbReference type="Pfam" id="PF13581">
    <property type="entry name" value="HATPase_c_2"/>
    <property type="match status" value="1"/>
</dbReference>
<dbReference type="KEGG" id="scl:sce1780"/>
<protein>
    <recommendedName>
        <fullName evidence="2">Histidine kinase/HSP90-like ATPase domain-containing protein</fullName>
    </recommendedName>
</protein>
<feature type="domain" description="Histidine kinase/HSP90-like ATPase" evidence="2">
    <location>
        <begin position="74"/>
        <end position="163"/>
    </location>
</feature>
<keyword evidence="4" id="KW-1185">Reference proteome</keyword>
<proteinExistence type="predicted"/>
<dbReference type="BioCyc" id="SCEL448385:SCE_RS09155-MONOMER"/>
<dbReference type="InterPro" id="IPR036890">
    <property type="entry name" value="HATPase_C_sf"/>
</dbReference>
<gene>
    <name evidence="3" type="ordered locus">sce1780</name>
</gene>
<dbReference type="HOGENOM" id="CLU_1601623_0_0_7"/>
<organism evidence="3 4">
    <name type="scientific">Sorangium cellulosum (strain So ce56)</name>
    <name type="common">Polyangium cellulosum (strain So ce56)</name>
    <dbReference type="NCBI Taxonomy" id="448385"/>
    <lineage>
        <taxon>Bacteria</taxon>
        <taxon>Pseudomonadati</taxon>
        <taxon>Myxococcota</taxon>
        <taxon>Polyangia</taxon>
        <taxon>Polyangiales</taxon>
        <taxon>Polyangiaceae</taxon>
        <taxon>Sorangium</taxon>
    </lineage>
</organism>
<name>A9FJB3_SORC5</name>
<reference evidence="3 4" key="1">
    <citation type="journal article" date="2007" name="Nat. Biotechnol.">
        <title>Complete genome sequence of the myxobacterium Sorangium cellulosum.</title>
        <authorList>
            <person name="Schneiker S."/>
            <person name="Perlova O."/>
            <person name="Kaiser O."/>
            <person name="Gerth K."/>
            <person name="Alici A."/>
            <person name="Altmeyer M.O."/>
            <person name="Bartels D."/>
            <person name="Bekel T."/>
            <person name="Beyer S."/>
            <person name="Bode E."/>
            <person name="Bode H.B."/>
            <person name="Bolten C.J."/>
            <person name="Choudhuri J.V."/>
            <person name="Doss S."/>
            <person name="Elnakady Y.A."/>
            <person name="Frank B."/>
            <person name="Gaigalat L."/>
            <person name="Goesmann A."/>
            <person name="Groeger C."/>
            <person name="Gross F."/>
            <person name="Jelsbak L."/>
            <person name="Jelsbak L."/>
            <person name="Kalinowski J."/>
            <person name="Kegler C."/>
            <person name="Knauber T."/>
            <person name="Konietzny S."/>
            <person name="Kopp M."/>
            <person name="Krause L."/>
            <person name="Krug D."/>
            <person name="Linke B."/>
            <person name="Mahmud T."/>
            <person name="Martinez-Arias R."/>
            <person name="McHardy A.C."/>
            <person name="Merai M."/>
            <person name="Meyer F."/>
            <person name="Mormann S."/>
            <person name="Munoz-Dorado J."/>
            <person name="Perez J."/>
            <person name="Pradella S."/>
            <person name="Rachid S."/>
            <person name="Raddatz G."/>
            <person name="Rosenau F."/>
            <person name="Rueckert C."/>
            <person name="Sasse F."/>
            <person name="Scharfe M."/>
            <person name="Schuster S.C."/>
            <person name="Suen G."/>
            <person name="Treuner-Lange A."/>
            <person name="Velicer G.J."/>
            <person name="Vorholter F.-J."/>
            <person name="Weissman K.J."/>
            <person name="Welch R.D."/>
            <person name="Wenzel S.C."/>
            <person name="Whitworth D.E."/>
            <person name="Wilhelm S."/>
            <person name="Wittmann C."/>
            <person name="Bloecker H."/>
            <person name="Puehler A."/>
            <person name="Mueller R."/>
        </authorList>
    </citation>
    <scope>NUCLEOTIDE SEQUENCE [LARGE SCALE GENOMIC DNA]</scope>
    <source>
        <strain evidence="4">So ce56</strain>
    </source>
</reference>
<evidence type="ECO:0000313" key="3">
    <source>
        <dbReference type="EMBL" id="CAN91938.1"/>
    </source>
</evidence>
<dbReference type="Gene3D" id="3.30.565.10">
    <property type="entry name" value="Histidine kinase-like ATPase, C-terminal domain"/>
    <property type="match status" value="1"/>
</dbReference>
<dbReference type="eggNOG" id="COG2172">
    <property type="taxonomic scope" value="Bacteria"/>
</dbReference>
<feature type="region of interest" description="Disordered" evidence="1">
    <location>
        <begin position="1"/>
        <end position="33"/>
    </location>
</feature>
<evidence type="ECO:0000256" key="1">
    <source>
        <dbReference type="SAM" id="MobiDB-lite"/>
    </source>
</evidence>
<dbReference type="AlphaFoldDB" id="A9FJB3"/>
<dbReference type="STRING" id="448385.sce1780"/>
<dbReference type="EMBL" id="AM746676">
    <property type="protein sequence ID" value="CAN91938.1"/>
    <property type="molecule type" value="Genomic_DNA"/>
</dbReference>
<dbReference type="Proteomes" id="UP000002139">
    <property type="component" value="Chromosome"/>
</dbReference>